<dbReference type="InterPro" id="IPR036638">
    <property type="entry name" value="HLH_DNA-bd_sf"/>
</dbReference>
<keyword evidence="4" id="KW-0804">Transcription</keyword>
<keyword evidence="3" id="KW-0010">Activator</keyword>
<dbReference type="VEuPathDB" id="FungiDB:C2_03840C_A"/>
<evidence type="ECO:0000256" key="4">
    <source>
        <dbReference type="ARBA" id="ARBA00023163"/>
    </source>
</evidence>
<dbReference type="InterPro" id="IPR057072">
    <property type="entry name" value="bHLH_INO4"/>
</dbReference>
<dbReference type="InterPro" id="IPR011598">
    <property type="entry name" value="bHLH_dom"/>
</dbReference>
<feature type="domain" description="BHLH" evidence="7">
    <location>
        <begin position="42"/>
        <end position="94"/>
    </location>
</feature>
<accession>A0A1D8PH18</accession>
<feature type="compositionally biased region" description="Basic and acidic residues" evidence="6">
    <location>
        <begin position="40"/>
        <end position="60"/>
    </location>
</feature>
<dbReference type="InParanoid" id="A0A1D8PH18"/>
<dbReference type="Gene3D" id="4.10.280.10">
    <property type="entry name" value="Helix-loop-helix DNA-binding domain"/>
    <property type="match status" value="1"/>
</dbReference>
<dbReference type="GeneID" id="30515105"/>
<gene>
    <name evidence="8 9" type="primary">INO4</name>
    <name evidence="9" type="ordered locus">CAALFM_C203840CA</name>
    <name evidence="8" type="ordered locus">orf19.837.1</name>
</gene>
<dbReference type="CGD" id="CAL0000183799">
    <property type="gene designation" value="INO4"/>
</dbReference>
<dbReference type="PANTHER" id="PTHR10328:SF3">
    <property type="entry name" value="PROTEIN MAX"/>
    <property type="match status" value="1"/>
</dbReference>
<keyword evidence="10" id="KW-1185">Reference proteome</keyword>
<dbReference type="SMR" id="A0A1D8PH18"/>
<sequence length="130" mass="14462">MSSDSSSPETTTISEQNTTTNETGTGKQGRKKTKSSVLSDEQKKAHHIASEQKRRENIRAEFDKIVSLTPNLNESENRSELNILTKSADYIDELRAENIKLIEICRQKGISIPPELIYSGPKNDGSDIAK</sequence>
<dbReference type="PROSITE" id="PS50888">
    <property type="entry name" value="BHLH"/>
    <property type="match status" value="1"/>
</dbReference>
<dbReference type="Proteomes" id="UP000000559">
    <property type="component" value="Chromosome 2"/>
</dbReference>
<dbReference type="STRING" id="237561.A0A1D8PH18"/>
<dbReference type="RefSeq" id="XP_019330763.1">
    <property type="nucleotide sequence ID" value="XM_019475218.1"/>
</dbReference>
<evidence type="ECO:0000256" key="2">
    <source>
        <dbReference type="ARBA" id="ARBA00023125"/>
    </source>
</evidence>
<dbReference type="PANTHER" id="PTHR10328">
    <property type="entry name" value="PROTEIN MAX MYC-ASSOCIATED FACTOR X"/>
    <property type="match status" value="1"/>
</dbReference>
<evidence type="ECO:0000313" key="9">
    <source>
        <dbReference type="EMBL" id="AOW27413.1"/>
    </source>
</evidence>
<evidence type="ECO:0000256" key="1">
    <source>
        <dbReference type="ARBA" id="ARBA00023015"/>
    </source>
</evidence>
<evidence type="ECO:0000256" key="5">
    <source>
        <dbReference type="ARBA" id="ARBA00023242"/>
    </source>
</evidence>
<dbReference type="GO" id="GO:0003677">
    <property type="term" value="F:DNA binding"/>
    <property type="evidence" value="ECO:0000314"/>
    <property type="project" value="CGD"/>
</dbReference>
<reference evidence="9 10" key="3">
    <citation type="journal article" date="2013" name="Genome Biol.">
        <title>Assembly of a phased diploid Candida albicans genome facilitates allele-specific measurements and provides a simple model for repeat and indel structure.</title>
        <authorList>
            <person name="Muzzey D."/>
            <person name="Schwartz K."/>
            <person name="Weissman J.S."/>
            <person name="Sherlock G."/>
        </authorList>
    </citation>
    <scope>NUCLEOTIDE SEQUENCE [LARGE SCALE GENOMIC DNA]</scope>
    <source>
        <strain evidence="10">SC5314 / ATCC MYA-2876</strain>
    </source>
</reference>
<dbReference type="GO" id="GO:0046983">
    <property type="term" value="F:protein dimerization activity"/>
    <property type="evidence" value="ECO:0007669"/>
    <property type="project" value="InterPro"/>
</dbReference>
<evidence type="ECO:0000313" key="8">
    <source>
        <dbReference type="CGD" id="CAL0000183799"/>
    </source>
</evidence>
<keyword evidence="2" id="KW-0238">DNA-binding</keyword>
<proteinExistence type="predicted"/>
<name>A0A1D8PH18_CANAL</name>
<evidence type="ECO:0000313" key="10">
    <source>
        <dbReference type="Proteomes" id="UP000000559"/>
    </source>
</evidence>
<reference evidence="9 10" key="1">
    <citation type="journal article" date="2004" name="Proc. Natl. Acad. Sci. U.S.A.">
        <title>The diploid genome sequence of Candida albicans.</title>
        <authorList>
            <person name="Jones T."/>
            <person name="Federspiel N.A."/>
            <person name="Chibana H."/>
            <person name="Dungan J."/>
            <person name="Kalman S."/>
            <person name="Magee B.B."/>
            <person name="Newport G."/>
            <person name="Thorstenson Y.R."/>
            <person name="Agabian N."/>
            <person name="Magee P.T."/>
            <person name="Davis R.W."/>
            <person name="Scherer S."/>
        </authorList>
    </citation>
    <scope>NUCLEOTIDE SEQUENCE [LARGE SCALE GENOMIC DNA]</scope>
    <source>
        <strain evidence="10">SC5314 / ATCC MYA-2876</strain>
    </source>
</reference>
<evidence type="ECO:0000259" key="7">
    <source>
        <dbReference type="PROSITE" id="PS50888"/>
    </source>
</evidence>
<dbReference type="Pfam" id="PF23181">
    <property type="entry name" value="bHLH_INO4"/>
    <property type="match status" value="1"/>
</dbReference>
<dbReference type="KEGG" id="cal:CAALFM_C203840CA"/>
<dbReference type="OrthoDB" id="5778525at2759"/>
<feature type="compositionally biased region" description="Low complexity" evidence="6">
    <location>
        <begin position="9"/>
        <end position="25"/>
    </location>
</feature>
<feature type="region of interest" description="Disordered" evidence="6">
    <location>
        <begin position="1"/>
        <end position="60"/>
    </location>
</feature>
<dbReference type="EMBL" id="CP017624">
    <property type="protein sequence ID" value="AOW27413.1"/>
    <property type="molecule type" value="Genomic_DNA"/>
</dbReference>
<evidence type="ECO:0000256" key="6">
    <source>
        <dbReference type="SAM" id="MobiDB-lite"/>
    </source>
</evidence>
<protein>
    <submittedName>
        <fullName evidence="9">Ino4p</fullName>
    </submittedName>
</protein>
<keyword evidence="1" id="KW-0805">Transcription regulation</keyword>
<dbReference type="AlphaFoldDB" id="A0A1D8PH18"/>
<evidence type="ECO:0000256" key="3">
    <source>
        <dbReference type="ARBA" id="ARBA00023159"/>
    </source>
</evidence>
<dbReference type="SMART" id="SM00353">
    <property type="entry name" value="HLH"/>
    <property type="match status" value="1"/>
</dbReference>
<dbReference type="SUPFAM" id="SSF47459">
    <property type="entry name" value="HLH, helix-loop-helix DNA-binding domain"/>
    <property type="match status" value="1"/>
</dbReference>
<keyword evidence="5" id="KW-0539">Nucleus</keyword>
<dbReference type="GO" id="GO:0045944">
    <property type="term" value="P:positive regulation of transcription by RNA polymerase II"/>
    <property type="evidence" value="ECO:0000314"/>
    <property type="project" value="CGD"/>
</dbReference>
<organism evidence="9 10">
    <name type="scientific">Candida albicans (strain SC5314 / ATCC MYA-2876)</name>
    <name type="common">Yeast</name>
    <dbReference type="NCBI Taxonomy" id="237561"/>
    <lineage>
        <taxon>Eukaryota</taxon>
        <taxon>Fungi</taxon>
        <taxon>Dikarya</taxon>
        <taxon>Ascomycota</taxon>
        <taxon>Saccharomycotina</taxon>
        <taxon>Pichiomycetes</taxon>
        <taxon>Debaryomycetaceae</taxon>
        <taxon>Candida/Lodderomyces clade</taxon>
        <taxon>Candida</taxon>
    </lineage>
</organism>
<reference evidence="9 10" key="2">
    <citation type="journal article" date="2007" name="Genome Biol.">
        <title>Assembly of the Candida albicans genome into sixteen supercontigs aligned on the eight chromosomes.</title>
        <authorList>
            <person name="van het Hoog M."/>
            <person name="Rast T.J."/>
            <person name="Martchenko M."/>
            <person name="Grindle S."/>
            <person name="Dignard D."/>
            <person name="Hogues H."/>
            <person name="Cuomo C."/>
            <person name="Berriman M."/>
            <person name="Scherer S."/>
            <person name="Magee B.B."/>
            <person name="Whiteway M."/>
            <person name="Chibana H."/>
            <person name="Nantel A."/>
            <person name="Magee P.T."/>
        </authorList>
    </citation>
    <scope>GENOME REANNOTATION</scope>
    <source>
        <strain evidence="10">SC5314 / ATCC MYA-2876</strain>
    </source>
</reference>